<evidence type="ECO:0008006" key="5">
    <source>
        <dbReference type="Google" id="ProtNLM"/>
    </source>
</evidence>
<reference evidence="3 4" key="1">
    <citation type="journal article" date="2021" name="Sci. Rep.">
        <title>Genome sequencing of the multicellular alga Astrephomene provides insights into convergent evolution of germ-soma differentiation.</title>
        <authorList>
            <person name="Yamashita S."/>
            <person name="Yamamoto K."/>
            <person name="Matsuzaki R."/>
            <person name="Suzuki S."/>
            <person name="Yamaguchi H."/>
            <person name="Hirooka S."/>
            <person name="Minakuchi Y."/>
            <person name="Miyagishima S."/>
            <person name="Kawachi M."/>
            <person name="Toyoda A."/>
            <person name="Nozaki H."/>
        </authorList>
    </citation>
    <scope>NUCLEOTIDE SEQUENCE [LARGE SCALE GENOMIC DNA]</scope>
    <source>
        <strain evidence="3 4">NIES-4017</strain>
    </source>
</reference>
<feature type="transmembrane region" description="Helical" evidence="2">
    <location>
        <begin position="37"/>
        <end position="56"/>
    </location>
</feature>
<keyword evidence="2" id="KW-0812">Transmembrane</keyword>
<feature type="transmembrane region" description="Helical" evidence="2">
    <location>
        <begin position="138"/>
        <end position="159"/>
    </location>
</feature>
<accession>A0AAD3HIM1</accession>
<organism evidence="3 4">
    <name type="scientific">Astrephomene gubernaculifera</name>
    <dbReference type="NCBI Taxonomy" id="47775"/>
    <lineage>
        <taxon>Eukaryota</taxon>
        <taxon>Viridiplantae</taxon>
        <taxon>Chlorophyta</taxon>
        <taxon>core chlorophytes</taxon>
        <taxon>Chlorophyceae</taxon>
        <taxon>CS clade</taxon>
        <taxon>Chlamydomonadales</taxon>
        <taxon>Astrephomenaceae</taxon>
        <taxon>Astrephomene</taxon>
    </lineage>
</organism>
<evidence type="ECO:0000256" key="1">
    <source>
        <dbReference type="SAM" id="MobiDB-lite"/>
    </source>
</evidence>
<keyword evidence="2" id="KW-0472">Membrane</keyword>
<dbReference type="AlphaFoldDB" id="A0AAD3HIM1"/>
<sequence length="233" mass="25060">MEDLQRSENSESAHFSAYRPTAATAEPRSRTALIARAILQLEVILMLFSGISSLLLPALWAGTLDSVGAPLQPCSAAARHGGVGVIALAVSLQLGLRCKTESVLEIVIASLMVGDIVQLVACILNALEFGWIFDTVNITYVGVTILFMVVRLVWLREWWSRKRAEPRRLAALAQELDGVQKLIRRSLELGTFELPTFPPAAASSMAAGAFGESGIEARNTSAGSVGELLLKED</sequence>
<feature type="compositionally biased region" description="Basic and acidic residues" evidence="1">
    <location>
        <begin position="1"/>
        <end position="11"/>
    </location>
</feature>
<protein>
    <recommendedName>
        <fullName evidence="5">Transmembrane protein</fullName>
    </recommendedName>
</protein>
<evidence type="ECO:0000313" key="4">
    <source>
        <dbReference type="Proteomes" id="UP001054857"/>
    </source>
</evidence>
<comment type="caution">
    <text evidence="3">The sequence shown here is derived from an EMBL/GenBank/DDBJ whole genome shotgun (WGS) entry which is preliminary data.</text>
</comment>
<feature type="transmembrane region" description="Helical" evidence="2">
    <location>
        <begin position="76"/>
        <end position="96"/>
    </location>
</feature>
<evidence type="ECO:0000256" key="2">
    <source>
        <dbReference type="SAM" id="Phobius"/>
    </source>
</evidence>
<dbReference type="Proteomes" id="UP001054857">
    <property type="component" value="Unassembled WGS sequence"/>
</dbReference>
<evidence type="ECO:0000313" key="3">
    <source>
        <dbReference type="EMBL" id="GFR41946.1"/>
    </source>
</evidence>
<name>A0AAD3HIM1_9CHLO</name>
<proteinExistence type="predicted"/>
<dbReference type="EMBL" id="BMAR01000002">
    <property type="protein sequence ID" value="GFR41946.1"/>
    <property type="molecule type" value="Genomic_DNA"/>
</dbReference>
<feature type="region of interest" description="Disordered" evidence="1">
    <location>
        <begin position="1"/>
        <end position="22"/>
    </location>
</feature>
<keyword evidence="2" id="KW-1133">Transmembrane helix</keyword>
<keyword evidence="4" id="KW-1185">Reference proteome</keyword>
<gene>
    <name evidence="3" type="ORF">Agub_g2740</name>
</gene>
<feature type="transmembrane region" description="Helical" evidence="2">
    <location>
        <begin position="103"/>
        <end position="126"/>
    </location>
</feature>